<dbReference type="KEGG" id="arac:E0W69_001760"/>
<sequence>MENRNDLIIEELQAISCPILAGCNITLPYSTPSNQYDLELILRLEDSLHIKRWGKYVPFELPNNYFEELPGIIQGKISLVEEDEDDLISFPAKEMPFGIPTGYFENFKVNIPEDIAENLVEENEHTVPLKDKGKMVNLISSYLNKYSVAAILLLMFSVSSGVLLRFKENKKFYEAMNNMNIKEEIAQVSTEDISNYLNDTPSKNIDYLINPTNSNKTYSLPVYDDFDSNLLQSNSPKEIEEYLTDDYDIL</sequence>
<dbReference type="AlphaFoldDB" id="A0A5P2FYI1"/>
<keyword evidence="1" id="KW-1133">Transmembrane helix</keyword>
<accession>A0A5P2FYI1</accession>
<dbReference type="EMBL" id="CP044016">
    <property type="protein sequence ID" value="QES87438.1"/>
    <property type="molecule type" value="Genomic_DNA"/>
</dbReference>
<keyword evidence="1" id="KW-0472">Membrane</keyword>
<dbReference type="PROSITE" id="PS51257">
    <property type="entry name" value="PROKAR_LIPOPROTEIN"/>
    <property type="match status" value="1"/>
</dbReference>
<dbReference type="RefSeq" id="WP_131328315.1">
    <property type="nucleotide sequence ID" value="NZ_CP044016.1"/>
</dbReference>
<dbReference type="OrthoDB" id="677448at2"/>
<keyword evidence="3" id="KW-1185">Reference proteome</keyword>
<dbReference type="Proteomes" id="UP000292424">
    <property type="component" value="Chromosome"/>
</dbReference>
<gene>
    <name evidence="2" type="ORF">E0W69_001760</name>
</gene>
<organism evidence="2 3">
    <name type="scientific">Rhizosphaericola mali</name>
    <dbReference type="NCBI Taxonomy" id="2545455"/>
    <lineage>
        <taxon>Bacteria</taxon>
        <taxon>Pseudomonadati</taxon>
        <taxon>Bacteroidota</taxon>
        <taxon>Chitinophagia</taxon>
        <taxon>Chitinophagales</taxon>
        <taxon>Chitinophagaceae</taxon>
        <taxon>Rhizosphaericola</taxon>
    </lineage>
</organism>
<name>A0A5P2FYI1_9BACT</name>
<evidence type="ECO:0000313" key="2">
    <source>
        <dbReference type="EMBL" id="QES87438.1"/>
    </source>
</evidence>
<evidence type="ECO:0000313" key="3">
    <source>
        <dbReference type="Proteomes" id="UP000292424"/>
    </source>
</evidence>
<feature type="transmembrane region" description="Helical" evidence="1">
    <location>
        <begin position="146"/>
        <end position="166"/>
    </location>
</feature>
<evidence type="ECO:0000256" key="1">
    <source>
        <dbReference type="SAM" id="Phobius"/>
    </source>
</evidence>
<protein>
    <submittedName>
        <fullName evidence="2">Uncharacterized protein</fullName>
    </submittedName>
</protein>
<keyword evidence="1" id="KW-0812">Transmembrane</keyword>
<reference evidence="2 3" key="1">
    <citation type="submission" date="2019-09" db="EMBL/GenBank/DDBJ databases">
        <title>Complete genome sequence of Arachidicoccus sp. B3-10 isolated from apple orchard soil.</title>
        <authorList>
            <person name="Kim H.S."/>
            <person name="Han K.-I."/>
            <person name="Suh M.K."/>
            <person name="Lee K.C."/>
            <person name="Eom M.K."/>
            <person name="Kim J.-S."/>
            <person name="Kang S.W."/>
            <person name="Sin Y."/>
            <person name="Lee J.-S."/>
        </authorList>
    </citation>
    <scope>NUCLEOTIDE SEQUENCE [LARGE SCALE GENOMIC DNA]</scope>
    <source>
        <strain evidence="2 3">B3-10</strain>
    </source>
</reference>
<proteinExistence type="predicted"/>